<feature type="region of interest" description="Disordered" evidence="1">
    <location>
        <begin position="209"/>
        <end position="228"/>
    </location>
</feature>
<protein>
    <submittedName>
        <fullName evidence="2">Uncharacterized protein</fullName>
    </submittedName>
</protein>
<proteinExistence type="predicted"/>
<evidence type="ECO:0000313" key="3">
    <source>
        <dbReference type="Proteomes" id="UP000678499"/>
    </source>
</evidence>
<organism evidence="2">
    <name type="scientific">Notodromas monacha</name>
    <dbReference type="NCBI Taxonomy" id="399045"/>
    <lineage>
        <taxon>Eukaryota</taxon>
        <taxon>Metazoa</taxon>
        <taxon>Ecdysozoa</taxon>
        <taxon>Arthropoda</taxon>
        <taxon>Crustacea</taxon>
        <taxon>Oligostraca</taxon>
        <taxon>Ostracoda</taxon>
        <taxon>Podocopa</taxon>
        <taxon>Podocopida</taxon>
        <taxon>Cypridocopina</taxon>
        <taxon>Cypridoidea</taxon>
        <taxon>Cyprididae</taxon>
        <taxon>Notodromas</taxon>
    </lineage>
</organism>
<reference evidence="2" key="1">
    <citation type="submission" date="2020-11" db="EMBL/GenBank/DDBJ databases">
        <authorList>
            <person name="Tran Van P."/>
        </authorList>
    </citation>
    <scope>NUCLEOTIDE SEQUENCE</scope>
</reference>
<dbReference type="EMBL" id="OA882186">
    <property type="protein sequence ID" value="CAD7273616.1"/>
    <property type="molecule type" value="Genomic_DNA"/>
</dbReference>
<evidence type="ECO:0000256" key="1">
    <source>
        <dbReference type="SAM" id="MobiDB-lite"/>
    </source>
</evidence>
<name>A0A7R9BFC4_9CRUS</name>
<gene>
    <name evidence="2" type="ORF">NMOB1V02_LOCUS1493</name>
</gene>
<dbReference type="EMBL" id="CAJPEX010000149">
    <property type="protein sequence ID" value="CAG0913768.1"/>
    <property type="molecule type" value="Genomic_DNA"/>
</dbReference>
<accession>A0A7R9BFC4</accession>
<dbReference type="AlphaFoldDB" id="A0A7R9BFC4"/>
<keyword evidence="3" id="KW-1185">Reference proteome</keyword>
<evidence type="ECO:0000313" key="2">
    <source>
        <dbReference type="EMBL" id="CAD7273616.1"/>
    </source>
</evidence>
<sequence>MPRVFTKPQQQQQQQQLGFPPYSQPRLGDIFKTLGAPGATPLLSKEQFASQLAPTLKKKGFLRVSVIGKLRGFLVLREHQSRGGFFVEVDAKLKNDTETFIRLLIEDPESVADASRPSPRFFFRIRVGGKERKISKISEMKTCLAVGSLWLLVAAASAQLFSDNSNQPGLNIPSVQEGNDAVVSTMNQIFGALRLPINVRNPFRRANANERGKSFSESGSKSCSRRDCPEIAHVPNRNVTRRVRAPIFAAQTS</sequence>
<dbReference type="Proteomes" id="UP000678499">
    <property type="component" value="Unassembled WGS sequence"/>
</dbReference>